<dbReference type="SMART" id="SM00849">
    <property type="entry name" value="Lactamase_B"/>
    <property type="match status" value="1"/>
</dbReference>
<dbReference type="PANTHER" id="PTHR46233">
    <property type="entry name" value="HYDROXYACYLGLUTATHIONE HYDROLASE GLOC"/>
    <property type="match status" value="1"/>
</dbReference>
<dbReference type="GO" id="GO:0016787">
    <property type="term" value="F:hydrolase activity"/>
    <property type="evidence" value="ECO:0007669"/>
    <property type="project" value="UniProtKB-KW"/>
</dbReference>
<evidence type="ECO:0000256" key="4">
    <source>
        <dbReference type="ARBA" id="ARBA00022833"/>
    </source>
</evidence>
<sequence>MIELHHFTFSPMQENTYLLINEKKECIIIDPGCYFENERKELLQYIQTEGLIVTRLLNTHCHLDHIFGNKLVSETYKVRPEIHPNEQTILDLSQQVGNMYNMPFPPSPMPGAYLTAGEIFDFGDNKIEILLVPGHSPGSVAFYCAAQKIIIGGDVLFRDSIGRTDLPGGDHETLLNSIRTQLFVLPDDVVVYPGHGPATTIGYEKQHNPFLN</sequence>
<dbReference type="CDD" id="cd06262">
    <property type="entry name" value="metallo-hydrolase-like_MBL-fold"/>
    <property type="match status" value="1"/>
</dbReference>
<evidence type="ECO:0000256" key="2">
    <source>
        <dbReference type="ARBA" id="ARBA00022723"/>
    </source>
</evidence>
<dbReference type="AlphaFoldDB" id="A0A1M7DV71"/>
<dbReference type="Gene3D" id="3.60.15.10">
    <property type="entry name" value="Ribonuclease Z/Hydroxyacylglutathione hydrolase-like"/>
    <property type="match status" value="1"/>
</dbReference>
<evidence type="ECO:0000313" key="7">
    <source>
        <dbReference type="Proteomes" id="UP000184420"/>
    </source>
</evidence>
<dbReference type="OrthoDB" id="9802248at2"/>
<dbReference type="Pfam" id="PF00753">
    <property type="entry name" value="Lactamase_B"/>
    <property type="match status" value="1"/>
</dbReference>
<dbReference type="Proteomes" id="UP000184420">
    <property type="component" value="Unassembled WGS sequence"/>
</dbReference>
<keyword evidence="4" id="KW-0862">Zinc</keyword>
<dbReference type="EMBL" id="FRBL01000005">
    <property type="protein sequence ID" value="SHL83392.1"/>
    <property type="molecule type" value="Genomic_DNA"/>
</dbReference>
<protein>
    <submittedName>
        <fullName evidence="6">Glyoxylase, beta-lactamase superfamily II</fullName>
    </submittedName>
</protein>
<dbReference type="InterPro" id="IPR051453">
    <property type="entry name" value="MBL_Glyoxalase_II"/>
</dbReference>
<comment type="cofactor">
    <cofactor evidence="1">
        <name>Zn(2+)</name>
        <dbReference type="ChEBI" id="CHEBI:29105"/>
    </cofactor>
</comment>
<gene>
    <name evidence="6" type="ORF">SAMN05444266_105154</name>
</gene>
<name>A0A1M7DV71_9BACT</name>
<dbReference type="PANTHER" id="PTHR46233:SF3">
    <property type="entry name" value="HYDROXYACYLGLUTATHIONE HYDROLASE GLOC"/>
    <property type="match status" value="1"/>
</dbReference>
<reference evidence="6 7" key="1">
    <citation type="submission" date="2016-11" db="EMBL/GenBank/DDBJ databases">
        <authorList>
            <person name="Jaros S."/>
            <person name="Januszkiewicz K."/>
            <person name="Wedrychowicz H."/>
        </authorList>
    </citation>
    <scope>NUCLEOTIDE SEQUENCE [LARGE SCALE GENOMIC DNA]</scope>
    <source>
        <strain evidence="6 7">DSM 27406</strain>
    </source>
</reference>
<proteinExistence type="predicted"/>
<accession>A0A1M7DV71</accession>
<evidence type="ECO:0000313" key="6">
    <source>
        <dbReference type="EMBL" id="SHL83392.1"/>
    </source>
</evidence>
<feature type="domain" description="Metallo-beta-lactamase" evidence="5">
    <location>
        <begin position="13"/>
        <end position="195"/>
    </location>
</feature>
<keyword evidence="7" id="KW-1185">Reference proteome</keyword>
<dbReference type="SUPFAM" id="SSF56281">
    <property type="entry name" value="Metallo-hydrolase/oxidoreductase"/>
    <property type="match status" value="1"/>
</dbReference>
<evidence type="ECO:0000259" key="5">
    <source>
        <dbReference type="SMART" id="SM00849"/>
    </source>
</evidence>
<organism evidence="6 7">
    <name type="scientific">Chitinophaga jiangningensis</name>
    <dbReference type="NCBI Taxonomy" id="1419482"/>
    <lineage>
        <taxon>Bacteria</taxon>
        <taxon>Pseudomonadati</taxon>
        <taxon>Bacteroidota</taxon>
        <taxon>Chitinophagia</taxon>
        <taxon>Chitinophagales</taxon>
        <taxon>Chitinophagaceae</taxon>
        <taxon>Chitinophaga</taxon>
    </lineage>
</organism>
<keyword evidence="3" id="KW-0378">Hydrolase</keyword>
<keyword evidence="2" id="KW-0479">Metal-binding</keyword>
<dbReference type="InterPro" id="IPR001279">
    <property type="entry name" value="Metallo-B-lactamas"/>
</dbReference>
<dbReference type="STRING" id="1419482.SAMN05444266_105154"/>
<evidence type="ECO:0000256" key="3">
    <source>
        <dbReference type="ARBA" id="ARBA00022801"/>
    </source>
</evidence>
<dbReference type="GO" id="GO:0046872">
    <property type="term" value="F:metal ion binding"/>
    <property type="evidence" value="ECO:0007669"/>
    <property type="project" value="UniProtKB-KW"/>
</dbReference>
<dbReference type="RefSeq" id="WP_073081817.1">
    <property type="nucleotide sequence ID" value="NZ_FRBL01000005.1"/>
</dbReference>
<evidence type="ECO:0000256" key="1">
    <source>
        <dbReference type="ARBA" id="ARBA00001947"/>
    </source>
</evidence>
<dbReference type="InterPro" id="IPR036866">
    <property type="entry name" value="RibonucZ/Hydroxyglut_hydro"/>
</dbReference>